<name>A0A166BGZ1_METOA</name>
<evidence type="ECO:0000313" key="3">
    <source>
        <dbReference type="Proteomes" id="UP000077428"/>
    </source>
</evidence>
<dbReference type="PATRIC" id="fig|66851.6.peg.777"/>
<sequence length="142" mass="15955">MLIEYIQSILLIISSILIIISAIGVLSLDKDTKNVVYARIHIFGVFDIACVLAMIGLGQYLLAIIYFIIAPFTAHAIANSYYKSEDVKNNLELLNSDIVEEDNPFIHSKSKIQALESEVNISEKVKVDDRFSVSTFEINEEE</sequence>
<reference evidence="3" key="1">
    <citation type="journal article" date="2016" name="Genome Announc.">
        <title>Draft Genome Sequences of Methanobrevibacter curvatus DSM11111, Methanobrevibacter cuticularis DSM11139, Methanobrevibacter filiformis DSM11501, and Methanobrevibacter oralis DSM7256.</title>
        <authorList>
            <person name="Poehlein A."/>
            <person name="Seedorf H."/>
        </authorList>
    </citation>
    <scope>NUCLEOTIDE SEQUENCE [LARGE SCALE GENOMIC DNA]</scope>
    <source>
        <strain evidence="3">DSM 7256 / JCM 30027 / ZR</strain>
    </source>
</reference>
<evidence type="ECO:0000256" key="1">
    <source>
        <dbReference type="SAM" id="Phobius"/>
    </source>
</evidence>
<gene>
    <name evidence="2" type="ORF">MBORA_07070</name>
</gene>
<feature type="transmembrane region" description="Helical" evidence="1">
    <location>
        <begin position="6"/>
        <end position="28"/>
    </location>
</feature>
<dbReference type="AlphaFoldDB" id="A0A166BGZ1"/>
<keyword evidence="1" id="KW-0812">Transmembrane</keyword>
<dbReference type="EMBL" id="LWMU01000052">
    <property type="protein sequence ID" value="KZX13336.1"/>
    <property type="molecule type" value="Genomic_DNA"/>
</dbReference>
<evidence type="ECO:0000313" key="2">
    <source>
        <dbReference type="EMBL" id="KZX13336.1"/>
    </source>
</evidence>
<keyword evidence="1" id="KW-1133">Transmembrane helix</keyword>
<dbReference type="Proteomes" id="UP000077428">
    <property type="component" value="Unassembled WGS sequence"/>
</dbReference>
<protein>
    <submittedName>
        <fullName evidence="2">Monovalent cation/H+ antiporter subunit G</fullName>
    </submittedName>
</protein>
<proteinExistence type="predicted"/>
<keyword evidence="1" id="KW-0472">Membrane</keyword>
<dbReference type="STRING" id="66851.MBORA_07070"/>
<dbReference type="RefSeq" id="WP_042691850.1">
    <property type="nucleotide sequence ID" value="NZ_CABMAB010000003.1"/>
</dbReference>
<accession>A0A166BGZ1</accession>
<comment type="caution">
    <text evidence="2">The sequence shown here is derived from an EMBL/GenBank/DDBJ whole genome shotgun (WGS) entry which is preliminary data.</text>
</comment>
<keyword evidence="3" id="KW-1185">Reference proteome</keyword>
<organism evidence="2 3">
    <name type="scientific">Methanobrevibacter oralis</name>
    <dbReference type="NCBI Taxonomy" id="66851"/>
    <lineage>
        <taxon>Archaea</taxon>
        <taxon>Methanobacteriati</taxon>
        <taxon>Methanobacteriota</taxon>
        <taxon>Methanomada group</taxon>
        <taxon>Methanobacteria</taxon>
        <taxon>Methanobacteriales</taxon>
        <taxon>Methanobacteriaceae</taxon>
        <taxon>Methanobrevibacter</taxon>
    </lineage>
</organism>